<dbReference type="PANTHER" id="PTHR36529:SF1">
    <property type="entry name" value="GLYCOSYLTRANSFERASE"/>
    <property type="match status" value="1"/>
</dbReference>
<evidence type="ECO:0000313" key="2">
    <source>
        <dbReference type="Proteomes" id="UP000321513"/>
    </source>
</evidence>
<name>A0A512BCC2_9BACT</name>
<dbReference type="Proteomes" id="UP000321513">
    <property type="component" value="Unassembled WGS sequence"/>
</dbReference>
<gene>
    <name evidence="1" type="ORF">SAE01_21120</name>
</gene>
<dbReference type="Gene3D" id="3.90.550.10">
    <property type="entry name" value="Spore Coat Polysaccharide Biosynthesis Protein SpsA, Chain A"/>
    <property type="match status" value="1"/>
</dbReference>
<evidence type="ECO:0008006" key="3">
    <source>
        <dbReference type="Google" id="ProtNLM"/>
    </source>
</evidence>
<proteinExistence type="predicted"/>
<dbReference type="AlphaFoldDB" id="A0A512BCC2"/>
<comment type="caution">
    <text evidence="1">The sequence shown here is derived from an EMBL/GenBank/DDBJ whole genome shotgun (WGS) entry which is preliminary data.</text>
</comment>
<evidence type="ECO:0000313" key="1">
    <source>
        <dbReference type="EMBL" id="GEO09616.1"/>
    </source>
</evidence>
<dbReference type="InterPro" id="IPR029044">
    <property type="entry name" value="Nucleotide-diphossugar_trans"/>
</dbReference>
<protein>
    <recommendedName>
        <fullName evidence="3">Glycosyltransferase</fullName>
    </recommendedName>
</protein>
<dbReference type="SUPFAM" id="SSF53448">
    <property type="entry name" value="Nucleotide-diphospho-sugar transferases"/>
    <property type="match status" value="1"/>
</dbReference>
<dbReference type="NCBIfam" id="TIGR04282">
    <property type="entry name" value="glyco_like_cofC"/>
    <property type="match status" value="1"/>
</dbReference>
<dbReference type="EMBL" id="BJYT01000007">
    <property type="protein sequence ID" value="GEO09616.1"/>
    <property type="molecule type" value="Genomic_DNA"/>
</dbReference>
<dbReference type="RefSeq" id="WP_147203738.1">
    <property type="nucleotide sequence ID" value="NZ_BJYT01000007.1"/>
</dbReference>
<dbReference type="OrthoDB" id="9798250at2"/>
<reference evidence="1 2" key="1">
    <citation type="submission" date="2019-07" db="EMBL/GenBank/DDBJ databases">
        <title>Whole genome shotgun sequence of Segetibacter aerophilus NBRC 106135.</title>
        <authorList>
            <person name="Hosoyama A."/>
            <person name="Uohara A."/>
            <person name="Ohji S."/>
            <person name="Ichikawa N."/>
        </authorList>
    </citation>
    <scope>NUCLEOTIDE SEQUENCE [LARGE SCALE GENOMIC DNA]</scope>
    <source>
        <strain evidence="1 2">NBRC 106135</strain>
    </source>
</reference>
<keyword evidence="2" id="KW-1185">Reference proteome</keyword>
<organism evidence="1 2">
    <name type="scientific">Segetibacter aerophilus</name>
    <dbReference type="NCBI Taxonomy" id="670293"/>
    <lineage>
        <taxon>Bacteria</taxon>
        <taxon>Pseudomonadati</taxon>
        <taxon>Bacteroidota</taxon>
        <taxon>Chitinophagia</taxon>
        <taxon>Chitinophagales</taxon>
        <taxon>Chitinophagaceae</taxon>
        <taxon>Segetibacter</taxon>
    </lineage>
</organism>
<dbReference type="InterPro" id="IPR018641">
    <property type="entry name" value="Trfase_1_rSAM/seldom-assoc"/>
</dbReference>
<accession>A0A512BCC2</accession>
<dbReference type="PANTHER" id="PTHR36529">
    <property type="entry name" value="SLL1095 PROTEIN"/>
    <property type="match status" value="1"/>
</dbReference>
<sequence>MENALIIFVRNAEKGKVKTRLAKDLGDEKTLQVYKFLLQYTRDIAISCNCSHFIFYSSYVHVNDVFDDDLFTKFVQEGADLGERMMNAFKKVFDLGCKKVCIIGSDCYELQAEILNEAFDKLATTDVVIGPASDGGYYLLGMKQLHADLFKPKDWSTSSVFDDTLTSLTNARLTYIELPVLNDIDTMEDLLETNILTHLKEDDSEEQT</sequence>
<dbReference type="Pfam" id="PF09837">
    <property type="entry name" value="DUF2064"/>
    <property type="match status" value="1"/>
</dbReference>